<evidence type="ECO:0000256" key="1">
    <source>
        <dbReference type="ARBA" id="ARBA00004430"/>
    </source>
</evidence>
<dbReference type="PANTHER" id="PTHR48051:SF1">
    <property type="entry name" value="RAS SUPPRESSOR PROTEIN 1"/>
    <property type="match status" value="1"/>
</dbReference>
<feature type="region of interest" description="Disordered" evidence="4">
    <location>
        <begin position="250"/>
        <end position="270"/>
    </location>
</feature>
<feature type="compositionally biased region" description="Pro residues" evidence="4">
    <location>
        <begin position="362"/>
        <end position="376"/>
    </location>
</feature>
<protein>
    <submittedName>
        <fullName evidence="5">Platelet glycoprotein Ib beta chain</fullName>
    </submittedName>
</protein>
<feature type="compositionally biased region" description="Low complexity" evidence="4">
    <location>
        <begin position="311"/>
        <end position="325"/>
    </location>
</feature>
<dbReference type="SUPFAM" id="SSF52058">
    <property type="entry name" value="L domain-like"/>
    <property type="match status" value="1"/>
</dbReference>
<dbReference type="InterPro" id="IPR032675">
    <property type="entry name" value="LRR_dom_sf"/>
</dbReference>
<dbReference type="AlphaFoldDB" id="A0A9W6C1M6"/>
<organism evidence="5 6">
    <name type="scientific">Pleodorina starrii</name>
    <dbReference type="NCBI Taxonomy" id="330485"/>
    <lineage>
        <taxon>Eukaryota</taxon>
        <taxon>Viridiplantae</taxon>
        <taxon>Chlorophyta</taxon>
        <taxon>core chlorophytes</taxon>
        <taxon>Chlorophyceae</taxon>
        <taxon>CS clade</taxon>
        <taxon>Chlamydomonadales</taxon>
        <taxon>Volvocaceae</taxon>
        <taxon>Pleodorina</taxon>
    </lineage>
</organism>
<feature type="region of interest" description="Disordered" evidence="4">
    <location>
        <begin position="534"/>
        <end position="593"/>
    </location>
</feature>
<dbReference type="InterPro" id="IPR003591">
    <property type="entry name" value="Leu-rich_rpt_typical-subtyp"/>
</dbReference>
<keyword evidence="6" id="KW-1185">Reference proteome</keyword>
<feature type="region of interest" description="Disordered" evidence="4">
    <location>
        <begin position="297"/>
        <end position="338"/>
    </location>
</feature>
<dbReference type="Proteomes" id="UP001165080">
    <property type="component" value="Unassembled WGS sequence"/>
</dbReference>
<feature type="region of interest" description="Disordered" evidence="4">
    <location>
        <begin position="359"/>
        <end position="383"/>
    </location>
</feature>
<name>A0A9W6C1M6_9CHLO</name>
<evidence type="ECO:0000256" key="4">
    <source>
        <dbReference type="SAM" id="MobiDB-lite"/>
    </source>
</evidence>
<evidence type="ECO:0000313" key="6">
    <source>
        <dbReference type="Proteomes" id="UP001165080"/>
    </source>
</evidence>
<dbReference type="InterPro" id="IPR001611">
    <property type="entry name" value="Leu-rich_rpt"/>
</dbReference>
<feature type="compositionally biased region" description="Low complexity" evidence="4">
    <location>
        <begin position="556"/>
        <end position="570"/>
    </location>
</feature>
<keyword evidence="2" id="KW-0433">Leucine-rich repeat</keyword>
<feature type="compositionally biased region" description="Gly residues" evidence="4">
    <location>
        <begin position="326"/>
        <end position="335"/>
    </location>
</feature>
<dbReference type="EMBL" id="BRXU01000060">
    <property type="protein sequence ID" value="GLC62222.1"/>
    <property type="molecule type" value="Genomic_DNA"/>
</dbReference>
<accession>A0A9W6C1M6</accession>
<feature type="compositionally biased region" description="Low complexity" evidence="4">
    <location>
        <begin position="534"/>
        <end position="547"/>
    </location>
</feature>
<sequence>GAGGSSVRRRGASWQDLGSQRAAEQYAANLPLGLMSVSFSTAGLSRVPPLQRLLYLESLALSYNHLVGLASEQITGLSQNLKVLTLVSADLDELPPELGSLLPGLVELNLCSNRLVSLPPTLGSMTRLRSLSVAHNQLASLPPSLFKIATLEHLMLQYNRLTVIDEALGKLRSLQALDLGFNRIAQLPSETTALGGCLTRLSMPYNQLTALPPGFLSSMTHLAVLVLDFNPHLAADPQLGGGRAFSKANSLVAERSQTPTRLSMSSIDQGTRAASRSAAAAAAAEPSLGAELSFAQTPDPRVASGGGGAAAAGTSGYSSHSPGASAGSGGSGGGVMSPAPTSALSQLLAASASSAAAAVALPPTPPTPNSPGPGAGPSPAATAPQMLPALRTLSLSAVQLVQVPSWLPAGLQVLDLSRNNLRRLPSWLCRRLAPSLAVLRLHTNRIESLPGELRQMSALQLLSLEENPVASPERIATPQGAGWAAEWLYRKKYRSRPEIASLGNEHTGLTAGAPSNLNGGASAVTLGAATAAGPASAESSSGLTATTTGGGGGAAGKAAGSAAAAAASAGRGMGNSRSLRKGPTNGSREGAAA</sequence>
<feature type="non-terminal residue" evidence="5">
    <location>
        <position position="1"/>
    </location>
</feature>
<dbReference type="Pfam" id="PF13855">
    <property type="entry name" value="LRR_8"/>
    <property type="match status" value="2"/>
</dbReference>
<comment type="subcellular location">
    <subcellularLocation>
        <location evidence="1">Cytoplasm</location>
        <location evidence="1">Cytoskeleton</location>
        <location evidence="1">Cilium axoneme</location>
    </subcellularLocation>
</comment>
<feature type="compositionally biased region" description="Polar residues" evidence="4">
    <location>
        <begin position="255"/>
        <end position="269"/>
    </location>
</feature>
<dbReference type="Gene3D" id="3.80.10.10">
    <property type="entry name" value="Ribonuclease Inhibitor"/>
    <property type="match status" value="3"/>
</dbReference>
<dbReference type="SMART" id="SM00364">
    <property type="entry name" value="LRR_BAC"/>
    <property type="match status" value="5"/>
</dbReference>
<dbReference type="PANTHER" id="PTHR48051">
    <property type="match status" value="1"/>
</dbReference>
<dbReference type="InterPro" id="IPR050216">
    <property type="entry name" value="LRR_domain-containing"/>
</dbReference>
<gene>
    <name evidence="5" type="primary">PLESTB003232</name>
    <name evidence="5" type="ORF">PLESTB_001856900</name>
</gene>
<dbReference type="GO" id="GO:0005930">
    <property type="term" value="C:axoneme"/>
    <property type="evidence" value="ECO:0007669"/>
    <property type="project" value="UniProtKB-SubCell"/>
</dbReference>
<evidence type="ECO:0000313" key="5">
    <source>
        <dbReference type="EMBL" id="GLC62222.1"/>
    </source>
</evidence>
<comment type="caution">
    <text evidence="5">The sequence shown here is derived from an EMBL/GenBank/DDBJ whole genome shotgun (WGS) entry which is preliminary data.</text>
</comment>
<dbReference type="SMART" id="SM00369">
    <property type="entry name" value="LRR_TYP"/>
    <property type="match status" value="9"/>
</dbReference>
<reference evidence="5 6" key="1">
    <citation type="journal article" date="2023" name="Commun. Biol.">
        <title>Reorganization of the ancestral sex-determining regions during the evolution of trioecy in Pleodorina starrii.</title>
        <authorList>
            <person name="Takahashi K."/>
            <person name="Suzuki S."/>
            <person name="Kawai-Toyooka H."/>
            <person name="Yamamoto K."/>
            <person name="Hamaji T."/>
            <person name="Ootsuki R."/>
            <person name="Yamaguchi H."/>
            <person name="Kawachi M."/>
            <person name="Higashiyama T."/>
            <person name="Nozaki H."/>
        </authorList>
    </citation>
    <scope>NUCLEOTIDE SEQUENCE [LARGE SCALE GENOMIC DNA]</scope>
    <source>
        <strain evidence="5 6">NIES-4479</strain>
    </source>
</reference>
<evidence type="ECO:0000256" key="2">
    <source>
        <dbReference type="ARBA" id="ARBA00022614"/>
    </source>
</evidence>
<evidence type="ECO:0000256" key="3">
    <source>
        <dbReference type="ARBA" id="ARBA00022737"/>
    </source>
</evidence>
<dbReference type="PROSITE" id="PS51450">
    <property type="entry name" value="LRR"/>
    <property type="match status" value="2"/>
</dbReference>
<proteinExistence type="predicted"/>
<keyword evidence="3" id="KW-0677">Repeat</keyword>